<feature type="compositionally biased region" description="Low complexity" evidence="1">
    <location>
        <begin position="47"/>
        <end position="57"/>
    </location>
</feature>
<comment type="caution">
    <text evidence="2">The sequence shown here is derived from an EMBL/GenBank/DDBJ whole genome shotgun (WGS) entry which is preliminary data.</text>
</comment>
<evidence type="ECO:0000256" key="1">
    <source>
        <dbReference type="SAM" id="MobiDB-lite"/>
    </source>
</evidence>
<evidence type="ECO:0000313" key="2">
    <source>
        <dbReference type="EMBL" id="MEX3741061.1"/>
    </source>
</evidence>
<gene>
    <name evidence="2" type="ORF">ABFW12_22805</name>
</gene>
<sequence>MIKTILTALTFGVDRRSRCNALGYDERDRLAAVTATAGRGAPESTAPELSPTQSSSPLPGPTPSPALAADAGETPGEVRSDPLTLPSPGDLADSALFLVAAETISGLCYLLAGGTHSLDDLVVELRARSEQFAIFESINT</sequence>
<reference evidence="2 3" key="1">
    <citation type="submission" date="2024-04" db="EMBL/GenBank/DDBJ databases">
        <title>Genomic Markers of Mycobacteria.</title>
        <authorList>
            <person name="Soliman M.S."/>
            <person name="Elkholy A."/>
            <person name="Soliman N.S."/>
            <person name="Abbas A."/>
            <person name="Khayrat S."/>
            <person name="Shawky S."/>
        </authorList>
    </citation>
    <scope>NUCLEOTIDE SEQUENCE [LARGE SCALE GENOMIC DNA]</scope>
    <source>
        <strain evidence="2 3">Egy-CU-AM5</strain>
    </source>
</reference>
<dbReference type="Proteomes" id="UP001558474">
    <property type="component" value="Unassembled WGS sequence"/>
</dbReference>
<dbReference type="RefSeq" id="WP_368573760.1">
    <property type="nucleotide sequence ID" value="NZ_JBDLOU010000058.1"/>
</dbReference>
<protein>
    <submittedName>
        <fullName evidence="2">Uncharacterized protein</fullName>
    </submittedName>
</protein>
<evidence type="ECO:0000313" key="3">
    <source>
        <dbReference type="Proteomes" id="UP001558474"/>
    </source>
</evidence>
<feature type="region of interest" description="Disordered" evidence="1">
    <location>
        <begin position="33"/>
        <end position="86"/>
    </location>
</feature>
<proteinExistence type="predicted"/>
<organism evidence="2 3">
    <name type="scientific">Mycolicibacterium porcinum</name>
    <dbReference type="NCBI Taxonomy" id="39693"/>
    <lineage>
        <taxon>Bacteria</taxon>
        <taxon>Bacillati</taxon>
        <taxon>Actinomycetota</taxon>
        <taxon>Actinomycetes</taxon>
        <taxon>Mycobacteriales</taxon>
        <taxon>Mycobacteriaceae</taxon>
        <taxon>Mycolicibacterium</taxon>
    </lineage>
</organism>
<keyword evidence="3" id="KW-1185">Reference proteome</keyword>
<dbReference type="EMBL" id="JBDLOU010000058">
    <property type="protein sequence ID" value="MEX3741061.1"/>
    <property type="molecule type" value="Genomic_DNA"/>
</dbReference>
<name>A0ABV3VI45_9MYCO</name>
<accession>A0ABV3VI45</accession>